<feature type="transmembrane region" description="Helical" evidence="1">
    <location>
        <begin position="87"/>
        <end position="105"/>
    </location>
</feature>
<protein>
    <submittedName>
        <fullName evidence="2">Uncharacterized protein</fullName>
    </submittedName>
</protein>
<feature type="transmembrane region" description="Helical" evidence="1">
    <location>
        <begin position="43"/>
        <end position="66"/>
    </location>
</feature>
<keyword evidence="1" id="KW-0472">Membrane</keyword>
<comment type="caution">
    <text evidence="2">The sequence shown here is derived from an EMBL/GenBank/DDBJ whole genome shotgun (WGS) entry which is preliminary data.</text>
</comment>
<evidence type="ECO:0000313" key="3">
    <source>
        <dbReference type="Proteomes" id="UP000559010"/>
    </source>
</evidence>
<dbReference type="Proteomes" id="UP000559010">
    <property type="component" value="Unassembled WGS sequence"/>
</dbReference>
<dbReference type="RefSeq" id="WP_271711526.1">
    <property type="nucleotide sequence ID" value="NZ_JABBNU010000003.1"/>
</dbReference>
<name>A0A848IWQ2_9BACT</name>
<organism evidence="2 3">
    <name type="scientific">Marinigracilibium pacificum</name>
    <dbReference type="NCBI Taxonomy" id="2729599"/>
    <lineage>
        <taxon>Bacteria</taxon>
        <taxon>Pseudomonadati</taxon>
        <taxon>Bacteroidota</taxon>
        <taxon>Cytophagia</taxon>
        <taxon>Cytophagales</taxon>
        <taxon>Flammeovirgaceae</taxon>
        <taxon>Marinigracilibium</taxon>
    </lineage>
</organism>
<dbReference type="EMBL" id="JABBNU010000003">
    <property type="protein sequence ID" value="NMM48096.1"/>
    <property type="molecule type" value="Genomic_DNA"/>
</dbReference>
<sequence>MINKKNKKKEELLISAIICLVLFFLIWFFGLRTGVVDLEDFKSLMLFSLIIIVFYYVLGVFNFFLLKIRFLDETEILFKAFYFTKNYLIFILITFYQILFLIDLAN</sequence>
<feature type="transmembrane region" description="Helical" evidence="1">
    <location>
        <begin position="12"/>
        <end position="31"/>
    </location>
</feature>
<evidence type="ECO:0000313" key="2">
    <source>
        <dbReference type="EMBL" id="NMM48096.1"/>
    </source>
</evidence>
<evidence type="ECO:0000256" key="1">
    <source>
        <dbReference type="SAM" id="Phobius"/>
    </source>
</evidence>
<keyword evidence="1" id="KW-0812">Transmembrane</keyword>
<accession>A0A848IWQ2</accession>
<dbReference type="AlphaFoldDB" id="A0A848IWQ2"/>
<reference evidence="2 3" key="1">
    <citation type="submission" date="2020-04" db="EMBL/GenBank/DDBJ databases">
        <title>Flammeovirgaceae bacterium KN852 isolated from deep sea.</title>
        <authorList>
            <person name="Zhang D.-C."/>
        </authorList>
    </citation>
    <scope>NUCLEOTIDE SEQUENCE [LARGE SCALE GENOMIC DNA]</scope>
    <source>
        <strain evidence="2 3">KN852</strain>
    </source>
</reference>
<keyword evidence="1" id="KW-1133">Transmembrane helix</keyword>
<keyword evidence="3" id="KW-1185">Reference proteome</keyword>
<gene>
    <name evidence="2" type="ORF">HH304_06770</name>
</gene>
<proteinExistence type="predicted"/>